<reference evidence="1" key="2">
    <citation type="journal article" date="2023" name="Microbiol Resour">
        <title>Decontamination and Annotation of the Draft Genome Sequence of the Oomycete Lagenidium giganteum ARSEF 373.</title>
        <authorList>
            <person name="Morgan W.R."/>
            <person name="Tartar A."/>
        </authorList>
    </citation>
    <scope>NUCLEOTIDE SEQUENCE</scope>
    <source>
        <strain evidence="1">ARSEF 373</strain>
    </source>
</reference>
<protein>
    <submittedName>
        <fullName evidence="1">Uncharacterized protein</fullName>
    </submittedName>
</protein>
<name>A0AAV2ZCX1_9STRA</name>
<reference evidence="1" key="1">
    <citation type="submission" date="2022-11" db="EMBL/GenBank/DDBJ databases">
        <authorList>
            <person name="Morgan W.R."/>
            <person name="Tartar A."/>
        </authorList>
    </citation>
    <scope>NUCLEOTIDE SEQUENCE</scope>
    <source>
        <strain evidence="1">ARSEF 373</strain>
    </source>
</reference>
<gene>
    <name evidence="1" type="ORF">N0F65_005739</name>
</gene>
<dbReference type="EMBL" id="DAKRPA010000015">
    <property type="protein sequence ID" value="DBA03849.1"/>
    <property type="molecule type" value="Genomic_DNA"/>
</dbReference>
<evidence type="ECO:0000313" key="2">
    <source>
        <dbReference type="Proteomes" id="UP001146120"/>
    </source>
</evidence>
<proteinExistence type="predicted"/>
<dbReference type="AlphaFoldDB" id="A0AAV2ZCX1"/>
<comment type="caution">
    <text evidence="1">The sequence shown here is derived from an EMBL/GenBank/DDBJ whole genome shotgun (WGS) entry which is preliminary data.</text>
</comment>
<accession>A0AAV2ZCX1</accession>
<evidence type="ECO:0000313" key="1">
    <source>
        <dbReference type="EMBL" id="DBA03849.1"/>
    </source>
</evidence>
<dbReference type="Proteomes" id="UP001146120">
    <property type="component" value="Unassembled WGS sequence"/>
</dbReference>
<sequence>MLLYAEILPLFEARVFVVRPWFRTKPGCALIELSGAGETPHAIAERLAVFDEEAVALGSSHYPPERAQLVGLKTNNVTLIEWNEDAALTQTHHPRVRYVFLVRFNATSIPPGLLSVTFRNCCSISRSVCRRCRTCQGMCQQCGHQEHGYFYFSAIPDVLVDMRLTYLALSFNQISMGCS</sequence>
<keyword evidence="2" id="KW-1185">Reference proteome</keyword>
<organism evidence="1 2">
    <name type="scientific">Lagenidium giganteum</name>
    <dbReference type="NCBI Taxonomy" id="4803"/>
    <lineage>
        <taxon>Eukaryota</taxon>
        <taxon>Sar</taxon>
        <taxon>Stramenopiles</taxon>
        <taxon>Oomycota</taxon>
        <taxon>Peronosporomycetes</taxon>
        <taxon>Pythiales</taxon>
        <taxon>Pythiaceae</taxon>
    </lineage>
</organism>